<dbReference type="InterPro" id="IPR041122">
    <property type="entry name" value="RecJ_OB"/>
</dbReference>
<sequence length="851" mass="95521">MTETPQHWQNQLLPQPPAWLIQAVRNHAPELPGNYAAALLWYRGIQNPEQIPGFLNPKLYQPASPFEFGLEMNWAIARIQQARNSGQKVAIWGDFDADGITSTSVLWDGLGEFFAQNDQLTYYIPNRLTESHGLNIPGIDALAKSGTSLIITCDTGSTNIAEIEYATSLKIDTIITDHHTLPDDRPPTTAIINPRYFPPNHQLFNLSGVGVAYKLVEALYHTLPDIPQRPLTDLLELVAIGLIADLVQLTGDCRYLAQLGIEQLQKQLANPTRPGVAKLLELCKRAGDRPTDISFGLGPRINAVSRIQGDASFCVELLTSRDKKRCEELANLTEIANSRRKSLQKDVAKDAANKLAKLDLSTTSVIVLSDPQWPVGVLGLVAGQIAQEYGRPVILFSTEGSEEINENSQETQFTSFLDPESQKLSPSKIARGSARSANQIDLYQLVKGQAHLLHRFGGHPFAAGLSLPVENIPLFTDGVNQQLRQQYSTDSLTAAPVQADLKITVSELGKDLFQELKLLEPCGMGNPAPKLLIENCWFDNLWNQKIKDLKGQKVEYIKTEFTIRDESSDTGFPGIWWGHNQNEVPQGRCDVTVELDFNTYKSRYEVRLVAVRERTQENQINSQTKIDWIVDWRNRKNDEELVAASTNLESPMPIDNLVYNSEMVDRENSIVLKECPASWDELRIWFRQAQHTQKKLAIAYTLPPLVPPQQICQQLIGIAKYLSRTKKPVTRQQLRQKLGISDTSLQLGFKTLTYLGFQINYRDRAFHIARQSETAQQQDALDQIPQPLLDSQSIQFSVPNSPIAARFAAQFLAAVSEEQFRRKYFCEVPLSTIQSIARETVFQEDSTANPF</sequence>
<dbReference type="Gene3D" id="3.90.1640.30">
    <property type="match status" value="1"/>
</dbReference>
<dbReference type="InterPro" id="IPR051673">
    <property type="entry name" value="SSDNA_exonuclease_RecJ"/>
</dbReference>
<evidence type="ECO:0000256" key="5">
    <source>
        <dbReference type="ARBA" id="ARBA00022839"/>
    </source>
</evidence>
<accession>A0ABX2D2I4</accession>
<dbReference type="InterPro" id="IPR001667">
    <property type="entry name" value="DDH_dom"/>
</dbReference>
<feature type="domain" description="RecJ OB" evidence="8">
    <location>
        <begin position="500"/>
        <end position="609"/>
    </location>
</feature>
<dbReference type="Gene3D" id="3.10.310.30">
    <property type="match status" value="1"/>
</dbReference>
<comment type="caution">
    <text evidence="9">The sequence shown here is derived from an EMBL/GenBank/DDBJ whole genome shotgun (WGS) entry which is preliminary data.</text>
</comment>
<evidence type="ECO:0000259" key="7">
    <source>
        <dbReference type="Pfam" id="PF02272"/>
    </source>
</evidence>
<gene>
    <name evidence="9" type="primary">recJ_2</name>
    <name evidence="9" type="ORF">E5S67_04463</name>
</gene>
<dbReference type="InterPro" id="IPR003156">
    <property type="entry name" value="DHHA1_dom"/>
</dbReference>
<dbReference type="EMBL" id="SRRZ01000095">
    <property type="protein sequence ID" value="NQE36698.1"/>
    <property type="molecule type" value="Genomic_DNA"/>
</dbReference>
<evidence type="ECO:0000256" key="3">
    <source>
        <dbReference type="ARBA" id="ARBA00022722"/>
    </source>
</evidence>
<evidence type="ECO:0000313" key="9">
    <source>
        <dbReference type="EMBL" id="NQE36698.1"/>
    </source>
</evidence>
<keyword evidence="3" id="KW-0540">Nuclease</keyword>
<evidence type="ECO:0000256" key="4">
    <source>
        <dbReference type="ARBA" id="ARBA00022801"/>
    </source>
</evidence>
<evidence type="ECO:0000256" key="1">
    <source>
        <dbReference type="ARBA" id="ARBA00005915"/>
    </source>
</evidence>
<organism evidence="9 10">
    <name type="scientific">Microcoleus asticus IPMA8</name>
    <dbReference type="NCBI Taxonomy" id="2563858"/>
    <lineage>
        <taxon>Bacteria</taxon>
        <taxon>Bacillati</taxon>
        <taxon>Cyanobacteriota</taxon>
        <taxon>Cyanophyceae</taxon>
        <taxon>Oscillatoriophycideae</taxon>
        <taxon>Oscillatoriales</taxon>
        <taxon>Microcoleaceae</taxon>
        <taxon>Microcoleus</taxon>
        <taxon>Microcoleus asticus</taxon>
    </lineage>
</organism>
<dbReference type="Pfam" id="PF02272">
    <property type="entry name" value="DHHA1"/>
    <property type="match status" value="1"/>
</dbReference>
<dbReference type="Pfam" id="PF01368">
    <property type="entry name" value="DHH"/>
    <property type="match status" value="1"/>
</dbReference>
<comment type="similarity">
    <text evidence="1">Belongs to the RecJ family.</text>
</comment>
<dbReference type="PANTHER" id="PTHR30255">
    <property type="entry name" value="SINGLE-STRANDED-DNA-SPECIFIC EXONUCLEASE RECJ"/>
    <property type="match status" value="1"/>
</dbReference>
<evidence type="ECO:0000256" key="2">
    <source>
        <dbReference type="ARBA" id="ARBA00019841"/>
    </source>
</evidence>
<keyword evidence="5 9" id="KW-0269">Exonuclease</keyword>
<protein>
    <recommendedName>
        <fullName evidence="2">Single-stranded-DNA-specific exonuclease RecJ</fullName>
    </recommendedName>
</protein>
<feature type="domain" description="DDH" evidence="6">
    <location>
        <begin position="88"/>
        <end position="241"/>
    </location>
</feature>
<dbReference type="Pfam" id="PF17768">
    <property type="entry name" value="RecJ_OB"/>
    <property type="match status" value="1"/>
</dbReference>
<keyword evidence="10" id="KW-1185">Reference proteome</keyword>
<name>A0ABX2D2I4_9CYAN</name>
<proteinExistence type="inferred from homology"/>
<dbReference type="InterPro" id="IPR038763">
    <property type="entry name" value="DHH_sf"/>
</dbReference>
<feature type="domain" description="DHHA1" evidence="7">
    <location>
        <begin position="363"/>
        <end position="484"/>
    </location>
</feature>
<dbReference type="PANTHER" id="PTHR30255:SF2">
    <property type="entry name" value="SINGLE-STRANDED-DNA-SPECIFIC EXONUCLEASE RECJ"/>
    <property type="match status" value="1"/>
</dbReference>
<dbReference type="SUPFAM" id="SSF64182">
    <property type="entry name" value="DHH phosphoesterases"/>
    <property type="match status" value="1"/>
</dbReference>
<reference evidence="9 10" key="1">
    <citation type="journal article" date="2020" name="Sci. Rep.">
        <title>A novel cyanobacterial geosmin producer, revising GeoA distribution and dispersion patterns in Bacteria.</title>
        <authorList>
            <person name="Churro C."/>
            <person name="Semedo-Aguiar A.P."/>
            <person name="Silva A.D."/>
            <person name="Pereira-Leal J.B."/>
            <person name="Leite R.B."/>
        </authorList>
    </citation>
    <scope>NUCLEOTIDE SEQUENCE [LARGE SCALE GENOMIC DNA]</scope>
    <source>
        <strain evidence="9 10">IPMA8</strain>
    </source>
</reference>
<dbReference type="Proteomes" id="UP000702425">
    <property type="component" value="Unassembled WGS sequence"/>
</dbReference>
<evidence type="ECO:0000259" key="8">
    <source>
        <dbReference type="Pfam" id="PF17768"/>
    </source>
</evidence>
<dbReference type="GO" id="GO:0004527">
    <property type="term" value="F:exonuclease activity"/>
    <property type="evidence" value="ECO:0007669"/>
    <property type="project" value="UniProtKB-KW"/>
</dbReference>
<evidence type="ECO:0000313" key="10">
    <source>
        <dbReference type="Proteomes" id="UP000702425"/>
    </source>
</evidence>
<keyword evidence="4 9" id="KW-0378">Hydrolase</keyword>
<evidence type="ECO:0000259" key="6">
    <source>
        <dbReference type="Pfam" id="PF01368"/>
    </source>
</evidence>
<dbReference type="RefSeq" id="WP_172190570.1">
    <property type="nucleotide sequence ID" value="NZ_CAWPPK010000313.1"/>
</dbReference>